<reference evidence="3" key="1">
    <citation type="submission" date="2019-04" db="EMBL/GenBank/DDBJ databases">
        <authorList>
            <person name="Alioto T."/>
            <person name="Alioto T."/>
        </authorList>
    </citation>
    <scope>NUCLEOTIDE SEQUENCE [LARGE SCALE GENOMIC DNA]</scope>
</reference>
<evidence type="ECO:0000256" key="2">
    <source>
        <dbReference type="SAM" id="Phobius"/>
    </source>
</evidence>
<feature type="region of interest" description="Disordered" evidence="1">
    <location>
        <begin position="1"/>
        <end position="20"/>
    </location>
</feature>
<keyword evidence="2" id="KW-1133">Transmembrane helix</keyword>
<gene>
    <name evidence="3" type="ORF">MONAX_5E019128</name>
</gene>
<accession>A0A5E4CNL2</accession>
<organism evidence="3 4">
    <name type="scientific">Marmota monax</name>
    <name type="common">Woodchuck</name>
    <dbReference type="NCBI Taxonomy" id="9995"/>
    <lineage>
        <taxon>Eukaryota</taxon>
        <taxon>Metazoa</taxon>
        <taxon>Chordata</taxon>
        <taxon>Craniata</taxon>
        <taxon>Vertebrata</taxon>
        <taxon>Euteleostomi</taxon>
        <taxon>Mammalia</taxon>
        <taxon>Eutheria</taxon>
        <taxon>Euarchontoglires</taxon>
        <taxon>Glires</taxon>
        <taxon>Rodentia</taxon>
        <taxon>Sciuromorpha</taxon>
        <taxon>Sciuridae</taxon>
        <taxon>Xerinae</taxon>
        <taxon>Marmotini</taxon>
        <taxon>Marmota</taxon>
    </lineage>
</organism>
<evidence type="ECO:0000256" key="1">
    <source>
        <dbReference type="SAM" id="MobiDB-lite"/>
    </source>
</evidence>
<name>A0A5E4CNL2_MARMO</name>
<evidence type="ECO:0000313" key="3">
    <source>
        <dbReference type="EMBL" id="VTJ82719.1"/>
    </source>
</evidence>
<proteinExistence type="predicted"/>
<feature type="transmembrane region" description="Helical" evidence="2">
    <location>
        <begin position="144"/>
        <end position="164"/>
    </location>
</feature>
<keyword evidence="2" id="KW-0472">Membrane</keyword>
<dbReference type="AlphaFoldDB" id="A0A5E4CNL2"/>
<comment type="caution">
    <text evidence="3">The sequence shown here is derived from an EMBL/GenBank/DDBJ whole genome shotgun (WGS) entry which is preliminary data.</text>
</comment>
<protein>
    <submittedName>
        <fullName evidence="3">Uncharacterized protein</fullName>
    </submittedName>
</protein>
<keyword evidence="2" id="KW-0812">Transmembrane</keyword>
<evidence type="ECO:0000313" key="4">
    <source>
        <dbReference type="Proteomes" id="UP000335636"/>
    </source>
</evidence>
<keyword evidence="4" id="KW-1185">Reference proteome</keyword>
<dbReference type="EMBL" id="CABDUW010001568">
    <property type="protein sequence ID" value="VTJ82719.1"/>
    <property type="molecule type" value="Genomic_DNA"/>
</dbReference>
<dbReference type="Proteomes" id="UP000335636">
    <property type="component" value="Unassembled WGS sequence"/>
</dbReference>
<sequence length="166" mass="17918">MSDLGPGAPGEAGMWPGLHATETTSRPCAVPVYLHRSGRAAQPGSPQWSVHGPGGLGEPSAPLLIVLDLKEGHVQEPALTPPLYVFTPHQLSSNSQPGTSLLKAVIQLHTNAFPNSCGMNRGLWKSQQLTREEYRATALPAFKYYVTCACLIFFCIFIVQILVLPK</sequence>